<reference evidence="14 15" key="1">
    <citation type="submission" date="2023-07" db="EMBL/GenBank/DDBJ databases">
        <title>Closed genoem sequence of Methanosarcinaceae archaeon Ac7.</title>
        <authorList>
            <person name="Poehlein A."/>
            <person name="Protasov E."/>
            <person name="Platt K."/>
            <person name="Reeh H."/>
            <person name="Daniel R."/>
            <person name="Brune A."/>
        </authorList>
    </citation>
    <scope>NUCLEOTIDE SEQUENCE [LARGE SCALE GENOMIC DNA]</scope>
    <source>
        <strain evidence="14 15">Ac7</strain>
    </source>
</reference>
<comment type="similarity">
    <text evidence="3">Belongs to the ferredoxin thioredoxin reductase beta subunit family.</text>
</comment>
<keyword evidence="8" id="KW-0408">Iron</keyword>
<comment type="catalytic activity">
    <reaction evidence="13">
        <text>[thioredoxin]-disulfide + 2 reduced [2Fe-2S]-[ferredoxin] + 2 H(+) = [thioredoxin]-dithiol + 2 oxidized [2Fe-2S]-[ferredoxin]</text>
        <dbReference type="Rhea" id="RHEA:42336"/>
        <dbReference type="Rhea" id="RHEA-COMP:10000"/>
        <dbReference type="Rhea" id="RHEA-COMP:10001"/>
        <dbReference type="Rhea" id="RHEA-COMP:10698"/>
        <dbReference type="Rhea" id="RHEA-COMP:10700"/>
        <dbReference type="ChEBI" id="CHEBI:15378"/>
        <dbReference type="ChEBI" id="CHEBI:29950"/>
        <dbReference type="ChEBI" id="CHEBI:33737"/>
        <dbReference type="ChEBI" id="CHEBI:33738"/>
        <dbReference type="ChEBI" id="CHEBI:50058"/>
        <dbReference type="EC" id="1.8.7.2"/>
    </reaction>
</comment>
<evidence type="ECO:0000256" key="4">
    <source>
        <dbReference type="ARBA" id="ARBA00012358"/>
    </source>
</evidence>
<evidence type="ECO:0000256" key="7">
    <source>
        <dbReference type="ARBA" id="ARBA00023002"/>
    </source>
</evidence>
<proteinExistence type="inferred from homology"/>
<comment type="function">
    <text evidence="2">Catalytic subunit of the ferredoxin-thioredoxin reductase (FTR), which catalyzes the two-electron reduction of thioredoxins by the electrons provided by reduced ferredoxin.</text>
</comment>
<dbReference type="SUPFAM" id="SSF57662">
    <property type="entry name" value="Ferredoxin thioredoxin reductase (FTR), catalytic beta chain"/>
    <property type="match status" value="1"/>
</dbReference>
<dbReference type="PANTHER" id="PTHR35113">
    <property type="entry name" value="FERREDOXIN-THIOREDOXIN REDUCTASE CATALYTIC CHAIN, CHLOROPLASTIC"/>
    <property type="match status" value="1"/>
</dbReference>
<dbReference type="Proteomes" id="UP001303587">
    <property type="component" value="Chromosome"/>
</dbReference>
<comment type="cofactor">
    <cofactor evidence="1">
        <name>[4Fe-4S] cluster</name>
        <dbReference type="ChEBI" id="CHEBI:49883"/>
    </cofactor>
</comment>
<dbReference type="EC" id="1.8.7.2" evidence="4"/>
<organism evidence="14 15">
    <name type="scientific">Methanolapillus millepedarum</name>
    <dbReference type="NCBI Taxonomy" id="3028296"/>
    <lineage>
        <taxon>Archaea</taxon>
        <taxon>Methanobacteriati</taxon>
        <taxon>Methanobacteriota</taxon>
        <taxon>Stenosarchaea group</taxon>
        <taxon>Methanomicrobia</taxon>
        <taxon>Methanosarcinales</taxon>
        <taxon>Methanosarcinaceae</taxon>
        <taxon>Methanolapillus</taxon>
    </lineage>
</organism>
<evidence type="ECO:0000256" key="10">
    <source>
        <dbReference type="ARBA" id="ARBA00023157"/>
    </source>
</evidence>
<keyword evidence="9" id="KW-0411">Iron-sulfur</keyword>
<dbReference type="InterPro" id="IPR036644">
    <property type="entry name" value="FTR_bsu_sf"/>
</dbReference>
<dbReference type="GO" id="GO:0051539">
    <property type="term" value="F:4 iron, 4 sulfur cluster binding"/>
    <property type="evidence" value="ECO:0007669"/>
    <property type="project" value="UniProtKB-KW"/>
</dbReference>
<keyword evidence="10" id="KW-1015">Disulfide bond</keyword>
<dbReference type="EMBL" id="CP131060">
    <property type="protein sequence ID" value="WNY26232.1"/>
    <property type="molecule type" value="Genomic_DNA"/>
</dbReference>
<dbReference type="GO" id="GO:0046872">
    <property type="term" value="F:metal ion binding"/>
    <property type="evidence" value="ECO:0007669"/>
    <property type="project" value="UniProtKB-KW"/>
</dbReference>
<dbReference type="InterPro" id="IPR004209">
    <property type="entry name" value="FTR_bsu"/>
</dbReference>
<dbReference type="Gene3D" id="3.90.460.10">
    <property type="entry name" value="Ferredoxin thioredoxin reductase catalytic beta subunit"/>
    <property type="match status" value="1"/>
</dbReference>
<protein>
    <recommendedName>
        <fullName evidence="4">ferredoxin:thioredoxin reductase</fullName>
        <ecNumber evidence="4">1.8.7.2</ecNumber>
    </recommendedName>
    <alternativeName>
        <fullName evidence="12">Ferredoxin-thioredoxin reductase subunit B</fullName>
    </alternativeName>
</protein>
<keyword evidence="6" id="KW-0479">Metal-binding</keyword>
<dbReference type="GeneID" id="89230901"/>
<evidence type="ECO:0000256" key="13">
    <source>
        <dbReference type="ARBA" id="ARBA00048150"/>
    </source>
</evidence>
<dbReference type="PANTHER" id="PTHR35113:SF1">
    <property type="entry name" value="FERREDOXIN-THIOREDOXIN REDUCTASE CATALYTIC CHAIN, CHLOROPLASTIC"/>
    <property type="match status" value="1"/>
</dbReference>
<evidence type="ECO:0000256" key="9">
    <source>
        <dbReference type="ARBA" id="ARBA00023014"/>
    </source>
</evidence>
<gene>
    <name evidence="14" type="ORF">MsAc7_18080</name>
</gene>
<dbReference type="RefSeq" id="WP_338102559.1">
    <property type="nucleotide sequence ID" value="NZ_CP131060.1"/>
</dbReference>
<evidence type="ECO:0000256" key="1">
    <source>
        <dbReference type="ARBA" id="ARBA00001966"/>
    </source>
</evidence>
<accession>A0AA96V444</accession>
<evidence type="ECO:0000256" key="5">
    <source>
        <dbReference type="ARBA" id="ARBA00022485"/>
    </source>
</evidence>
<keyword evidence="7" id="KW-0560">Oxidoreductase</keyword>
<keyword evidence="5" id="KW-0004">4Fe-4S</keyword>
<evidence type="ECO:0000313" key="14">
    <source>
        <dbReference type="EMBL" id="WNY26232.1"/>
    </source>
</evidence>
<dbReference type="Pfam" id="PF02943">
    <property type="entry name" value="FeThRed_B"/>
    <property type="match status" value="1"/>
</dbReference>
<evidence type="ECO:0000256" key="11">
    <source>
        <dbReference type="ARBA" id="ARBA00026011"/>
    </source>
</evidence>
<name>A0AA96V444_9EURY</name>
<evidence type="ECO:0000256" key="3">
    <source>
        <dbReference type="ARBA" id="ARBA00007941"/>
    </source>
</evidence>
<sequence>MTLEETKEKVRSYAEKYAAKRGFRLNPDPDELDLVIEGLAKRREQYGVQYCPCRIIYGDKTEDRKIICPCIYHEDEIKNDGACHCALFFKGDE</sequence>
<dbReference type="AlphaFoldDB" id="A0AA96V444"/>
<comment type="subunit">
    <text evidence="11">Heterodimer of subunit A (variable subunit) and subunit B (catalytic subunit). Heterodimeric FTR forms a complex with ferredoxin and thioredoxin.</text>
</comment>
<evidence type="ECO:0000256" key="2">
    <source>
        <dbReference type="ARBA" id="ARBA00003945"/>
    </source>
</evidence>
<evidence type="ECO:0000256" key="12">
    <source>
        <dbReference type="ARBA" id="ARBA00030295"/>
    </source>
</evidence>
<evidence type="ECO:0000256" key="6">
    <source>
        <dbReference type="ARBA" id="ARBA00022723"/>
    </source>
</evidence>
<keyword evidence="15" id="KW-1185">Reference proteome</keyword>
<evidence type="ECO:0000256" key="8">
    <source>
        <dbReference type="ARBA" id="ARBA00023004"/>
    </source>
</evidence>
<evidence type="ECO:0000313" key="15">
    <source>
        <dbReference type="Proteomes" id="UP001303587"/>
    </source>
</evidence>
<dbReference type="GO" id="GO:0016730">
    <property type="term" value="F:oxidoreductase activity, acting on iron-sulfur proteins as donors"/>
    <property type="evidence" value="ECO:0007669"/>
    <property type="project" value="InterPro"/>
</dbReference>